<organism evidence="1 2">
    <name type="scientific">Coemansia linderi</name>
    <dbReference type="NCBI Taxonomy" id="2663919"/>
    <lineage>
        <taxon>Eukaryota</taxon>
        <taxon>Fungi</taxon>
        <taxon>Fungi incertae sedis</taxon>
        <taxon>Zoopagomycota</taxon>
        <taxon>Kickxellomycotina</taxon>
        <taxon>Kickxellomycetes</taxon>
        <taxon>Kickxellales</taxon>
        <taxon>Kickxellaceae</taxon>
        <taxon>Coemansia</taxon>
    </lineage>
</organism>
<dbReference type="EMBL" id="JANBUK010001780">
    <property type="protein sequence ID" value="KAJ2777651.1"/>
    <property type="molecule type" value="Genomic_DNA"/>
</dbReference>
<proteinExistence type="predicted"/>
<evidence type="ECO:0000313" key="2">
    <source>
        <dbReference type="Proteomes" id="UP001140066"/>
    </source>
</evidence>
<sequence>MDVENDIFDVLTGCSDNEAATNIDEFITKEHLGYIMRDVSTTGESWAELRKQYSPKQSDFAPLDFAARGTFTGAEINRDLATDEAYSQAATMSAYGVELLRAALSGPQIHRKQ</sequence>
<evidence type="ECO:0000313" key="1">
    <source>
        <dbReference type="EMBL" id="KAJ2777651.1"/>
    </source>
</evidence>
<feature type="non-terminal residue" evidence="1">
    <location>
        <position position="113"/>
    </location>
</feature>
<comment type="caution">
    <text evidence="1">The sequence shown here is derived from an EMBL/GenBank/DDBJ whole genome shotgun (WGS) entry which is preliminary data.</text>
</comment>
<gene>
    <name evidence="1" type="ORF">GGI18_004161</name>
</gene>
<protein>
    <submittedName>
        <fullName evidence="1">Uncharacterized protein</fullName>
    </submittedName>
</protein>
<keyword evidence="2" id="KW-1185">Reference proteome</keyword>
<accession>A0ACC1KA46</accession>
<dbReference type="Proteomes" id="UP001140066">
    <property type="component" value="Unassembled WGS sequence"/>
</dbReference>
<name>A0ACC1KA46_9FUNG</name>
<reference evidence="1" key="1">
    <citation type="submission" date="2022-07" db="EMBL/GenBank/DDBJ databases">
        <title>Phylogenomic reconstructions and comparative analyses of Kickxellomycotina fungi.</title>
        <authorList>
            <person name="Reynolds N.K."/>
            <person name="Stajich J.E."/>
            <person name="Barry K."/>
            <person name="Grigoriev I.V."/>
            <person name="Crous P."/>
            <person name="Smith M.E."/>
        </authorList>
    </citation>
    <scope>NUCLEOTIDE SEQUENCE</scope>
    <source>
        <strain evidence="1">BCRC 34191</strain>
    </source>
</reference>